<gene>
    <name evidence="5" type="ORF">LX12_000561</name>
</gene>
<evidence type="ECO:0000256" key="1">
    <source>
        <dbReference type="ARBA" id="ARBA00022793"/>
    </source>
</evidence>
<keyword evidence="4" id="KW-0670">Pyruvate</keyword>
<dbReference type="RefSeq" id="WP_253652968.1">
    <property type="nucleotide sequence ID" value="NZ_BAAAOE010000004.1"/>
</dbReference>
<evidence type="ECO:0000256" key="3">
    <source>
        <dbReference type="ARBA" id="ARBA00023239"/>
    </source>
</evidence>
<keyword evidence="2" id="KW-0865">Zymogen</keyword>
<dbReference type="EMBL" id="JAMTCG010000001">
    <property type="protein sequence ID" value="MCP2159397.1"/>
    <property type="molecule type" value="Genomic_DNA"/>
</dbReference>
<dbReference type="InterPro" id="IPR003817">
    <property type="entry name" value="PS_Dcarbxylase"/>
</dbReference>
<evidence type="ECO:0000313" key="5">
    <source>
        <dbReference type="EMBL" id="MCP2159397.1"/>
    </source>
</evidence>
<evidence type="ECO:0000256" key="2">
    <source>
        <dbReference type="ARBA" id="ARBA00023145"/>
    </source>
</evidence>
<reference evidence="5 6" key="1">
    <citation type="submission" date="2022-06" db="EMBL/GenBank/DDBJ databases">
        <title>Genomic Encyclopedia of Archaeal and Bacterial Type Strains, Phase II (KMG-II): from individual species to whole genera.</title>
        <authorList>
            <person name="Goeker M."/>
        </authorList>
    </citation>
    <scope>NUCLEOTIDE SEQUENCE [LARGE SCALE GENOMIC DNA]</scope>
    <source>
        <strain evidence="5 6">DSM 45037</strain>
    </source>
</reference>
<proteinExistence type="predicted"/>
<name>A0ABT1H0T2_9NOCA</name>
<keyword evidence="3" id="KW-0456">Lyase</keyword>
<evidence type="ECO:0000256" key="4">
    <source>
        <dbReference type="ARBA" id="ARBA00023317"/>
    </source>
</evidence>
<keyword evidence="6" id="KW-1185">Reference proteome</keyword>
<sequence>MESSPAFGDWLTRFAREWGSYLDSPDSFDEDILRSFVDDSPEYAVQDSMIDSRPNMPSGWLTFNQFFARELNSGLRPIAEPNRNSTVVSFADCSFQHVYEIGSDSAIPATRIKGTHTYGTVTQLMQGSDYADRYAGGTFAHYMLPPSAYHRFHVPVSGTVLEAFTIIGQVYPSVGMAYVASVRLTAAPGGFVAKGDEFGYFQFGGSDIIVLFPLALDPDVDRDDTARKMGSVIATV</sequence>
<comment type="caution">
    <text evidence="5">The sequence shown here is derived from an EMBL/GenBank/DDBJ whole genome shotgun (WGS) entry which is preliminary data.</text>
</comment>
<dbReference type="Pfam" id="PF02666">
    <property type="entry name" value="PS_Dcarbxylase"/>
    <property type="match status" value="2"/>
</dbReference>
<evidence type="ECO:0000313" key="6">
    <source>
        <dbReference type="Proteomes" id="UP001205740"/>
    </source>
</evidence>
<dbReference type="PANTHER" id="PTHR10067">
    <property type="entry name" value="PHOSPHATIDYLSERINE DECARBOXYLASE"/>
    <property type="match status" value="1"/>
</dbReference>
<dbReference type="PANTHER" id="PTHR10067:SF13">
    <property type="entry name" value="PHOSPHATIDYLSERINE DECARBOXYLASE"/>
    <property type="match status" value="1"/>
</dbReference>
<keyword evidence="1" id="KW-0210">Decarboxylase</keyword>
<accession>A0ABT1H0T2</accession>
<organism evidence="5 6">
    <name type="scientific">Williamsia serinedens</name>
    <dbReference type="NCBI Taxonomy" id="391736"/>
    <lineage>
        <taxon>Bacteria</taxon>
        <taxon>Bacillati</taxon>
        <taxon>Actinomycetota</taxon>
        <taxon>Actinomycetes</taxon>
        <taxon>Mycobacteriales</taxon>
        <taxon>Nocardiaceae</taxon>
        <taxon>Williamsia</taxon>
    </lineage>
</organism>
<dbReference type="Proteomes" id="UP001205740">
    <property type="component" value="Unassembled WGS sequence"/>
</dbReference>
<protein>
    <submittedName>
        <fullName evidence="5">Phosphatidylserine decarboxylase</fullName>
    </submittedName>
</protein>